<dbReference type="Gene3D" id="3.30.70.360">
    <property type="match status" value="1"/>
</dbReference>
<dbReference type="InterPro" id="IPR036264">
    <property type="entry name" value="Bact_exopeptidase_dim_dom"/>
</dbReference>
<dbReference type="PANTHER" id="PTHR43808">
    <property type="entry name" value="ACETYLORNITHINE DEACETYLASE"/>
    <property type="match status" value="1"/>
</dbReference>
<dbReference type="GO" id="GO:0046872">
    <property type="term" value="F:metal ion binding"/>
    <property type="evidence" value="ECO:0007669"/>
    <property type="project" value="UniProtKB-KW"/>
</dbReference>
<dbReference type="OrthoDB" id="9783294at2"/>
<dbReference type="InterPro" id="IPR007484">
    <property type="entry name" value="Peptidase_M28"/>
</dbReference>
<sequence>MDVPPTPAELLDTARRLDPRFRSDLGRLVDIDSGSHDAEGVTRAAEWAAGAMRADGFEVEVVPTPRCDGKAYGPVVVGRRPGEGSRRIVLFAHLDTVFPVGTAAERPFRIDGGIAFGPGVCDDAAGVAAGLAAARALDHLGYRGYGELVVVLTPDEEVGSPASRAIMARLVTGADAALCLECARENGDLVGARKGVADVLVTVHGRAAHSGVEPERGVNAAVEAARLVLELQELSGSVPGLTLNVGRVAAGSRANIVPDIAELHLEVRSAGLEELVATLDAIDERARRPVVDGARIEVQRLDVCPPLERTATVGLAAIAGEVGASL</sequence>
<name>A0A4Q2JEG1_9MICO</name>
<dbReference type="EMBL" id="SDPL01000284">
    <property type="protein sequence ID" value="RXZ45922.1"/>
    <property type="molecule type" value="Genomic_DNA"/>
</dbReference>
<evidence type="ECO:0000256" key="1">
    <source>
        <dbReference type="ARBA" id="ARBA00022723"/>
    </source>
</evidence>
<keyword evidence="1" id="KW-0479">Metal-binding</keyword>
<protein>
    <submittedName>
        <fullName evidence="5">M20/M25/M40 family metallo-hydrolase</fullName>
    </submittedName>
</protein>
<dbReference type="Pfam" id="PF04389">
    <property type="entry name" value="Peptidase_M28"/>
    <property type="match status" value="1"/>
</dbReference>
<comment type="caution">
    <text evidence="5">The sequence shown here is derived from an EMBL/GenBank/DDBJ whole genome shotgun (WGS) entry which is preliminary data.</text>
</comment>
<dbReference type="SUPFAM" id="SSF55031">
    <property type="entry name" value="Bacterial exopeptidase dimerisation domain"/>
    <property type="match status" value="1"/>
</dbReference>
<accession>A0A4Q2JEG1</accession>
<evidence type="ECO:0000313" key="5">
    <source>
        <dbReference type="EMBL" id="RXZ45922.1"/>
    </source>
</evidence>
<keyword evidence="6" id="KW-1185">Reference proteome</keyword>
<feature type="domain" description="Peptidase M20 dimerisation" evidence="4">
    <location>
        <begin position="192"/>
        <end position="289"/>
    </location>
</feature>
<dbReference type="Pfam" id="PF07687">
    <property type="entry name" value="M20_dimer"/>
    <property type="match status" value="1"/>
</dbReference>
<evidence type="ECO:0000256" key="2">
    <source>
        <dbReference type="ARBA" id="ARBA00022801"/>
    </source>
</evidence>
<evidence type="ECO:0000313" key="6">
    <source>
        <dbReference type="Proteomes" id="UP000292881"/>
    </source>
</evidence>
<dbReference type="InterPro" id="IPR011650">
    <property type="entry name" value="Peptidase_M20_dimer"/>
</dbReference>
<proteinExistence type="predicted"/>
<dbReference type="PANTHER" id="PTHR43808:SF9">
    <property type="entry name" value="BLL0789 PROTEIN"/>
    <property type="match status" value="1"/>
</dbReference>
<dbReference type="Proteomes" id="UP000292881">
    <property type="component" value="Unassembled WGS sequence"/>
</dbReference>
<gene>
    <name evidence="5" type="ORF">ESO86_12620</name>
</gene>
<dbReference type="SUPFAM" id="SSF53187">
    <property type="entry name" value="Zn-dependent exopeptidases"/>
    <property type="match status" value="1"/>
</dbReference>
<reference evidence="5 6" key="1">
    <citation type="submission" date="2019-01" db="EMBL/GenBank/DDBJ databases">
        <authorList>
            <person name="Li J."/>
        </authorList>
    </citation>
    <scope>NUCLEOTIDE SEQUENCE [LARGE SCALE GENOMIC DNA]</scope>
    <source>
        <strain evidence="5 6">CGMCC 4.7180</strain>
    </source>
</reference>
<organism evidence="5 6">
    <name type="scientific">Agromyces binzhouensis</name>
    <dbReference type="NCBI Taxonomy" id="1817495"/>
    <lineage>
        <taxon>Bacteria</taxon>
        <taxon>Bacillati</taxon>
        <taxon>Actinomycetota</taxon>
        <taxon>Actinomycetes</taxon>
        <taxon>Micrococcales</taxon>
        <taxon>Microbacteriaceae</taxon>
        <taxon>Agromyces</taxon>
    </lineage>
</organism>
<evidence type="ECO:0000259" key="4">
    <source>
        <dbReference type="Pfam" id="PF07687"/>
    </source>
</evidence>
<dbReference type="AlphaFoldDB" id="A0A4Q2JEG1"/>
<evidence type="ECO:0000259" key="3">
    <source>
        <dbReference type="Pfam" id="PF04389"/>
    </source>
</evidence>
<dbReference type="InterPro" id="IPR050072">
    <property type="entry name" value="Peptidase_M20A"/>
</dbReference>
<dbReference type="GO" id="GO:0016787">
    <property type="term" value="F:hydrolase activity"/>
    <property type="evidence" value="ECO:0007669"/>
    <property type="project" value="UniProtKB-KW"/>
</dbReference>
<feature type="domain" description="Peptidase M28" evidence="3">
    <location>
        <begin position="76"/>
        <end position="168"/>
    </location>
</feature>
<feature type="non-terminal residue" evidence="5">
    <location>
        <position position="326"/>
    </location>
</feature>
<dbReference type="Gene3D" id="3.40.630.10">
    <property type="entry name" value="Zn peptidases"/>
    <property type="match status" value="1"/>
</dbReference>
<keyword evidence="2 5" id="KW-0378">Hydrolase</keyword>